<keyword evidence="10" id="KW-1133">Transmembrane helix</keyword>
<dbReference type="InterPro" id="IPR001002">
    <property type="entry name" value="Chitin-bd_1"/>
</dbReference>
<dbReference type="GO" id="GO:0016787">
    <property type="term" value="F:hydrolase activity"/>
    <property type="evidence" value="ECO:0007669"/>
    <property type="project" value="UniProtKB-KW"/>
</dbReference>
<keyword evidence="8" id="KW-1015">Disulfide bond</keyword>
<protein>
    <recommendedName>
        <fullName evidence="12">Chitin-binding type-1 domain-containing protein</fullName>
    </recommendedName>
</protein>
<gene>
    <name evidence="13" type="ORF">TD95_003404</name>
</gene>
<dbReference type="OrthoDB" id="5242494at2759"/>
<dbReference type="GO" id="GO:0046872">
    <property type="term" value="F:metal ion binding"/>
    <property type="evidence" value="ECO:0007669"/>
    <property type="project" value="UniProtKB-KW"/>
</dbReference>
<feature type="transmembrane region" description="Helical" evidence="10">
    <location>
        <begin position="145"/>
        <end position="166"/>
    </location>
</feature>
<evidence type="ECO:0000313" key="14">
    <source>
        <dbReference type="Proteomes" id="UP000033483"/>
    </source>
</evidence>
<evidence type="ECO:0000256" key="5">
    <source>
        <dbReference type="ARBA" id="ARBA00022801"/>
    </source>
</evidence>
<feature type="disulfide bond" evidence="8">
    <location>
        <begin position="54"/>
        <end position="68"/>
    </location>
</feature>
<evidence type="ECO:0000313" key="13">
    <source>
        <dbReference type="EMBL" id="KKA29479.1"/>
    </source>
</evidence>
<keyword evidence="5" id="KW-0378">Hydrolase</keyword>
<evidence type="ECO:0000259" key="12">
    <source>
        <dbReference type="PROSITE" id="PS50941"/>
    </source>
</evidence>
<dbReference type="InterPro" id="IPR036861">
    <property type="entry name" value="Endochitinase-like_sf"/>
</dbReference>
<dbReference type="CDD" id="cd11618">
    <property type="entry name" value="ChtBD1_1"/>
    <property type="match status" value="1"/>
</dbReference>
<evidence type="ECO:0000256" key="7">
    <source>
        <dbReference type="ARBA" id="ARBA00023285"/>
    </source>
</evidence>
<proteinExistence type="predicted"/>
<keyword evidence="14" id="KW-1185">Reference proteome</keyword>
<dbReference type="AlphaFoldDB" id="A0A0F4ZFV6"/>
<dbReference type="PANTHER" id="PTHR46471:SF2">
    <property type="entry name" value="CHITIN DEACETYLASE-RELATED"/>
    <property type="match status" value="1"/>
</dbReference>
<feature type="region of interest" description="Disordered" evidence="9">
    <location>
        <begin position="89"/>
        <end position="137"/>
    </location>
</feature>
<evidence type="ECO:0000256" key="9">
    <source>
        <dbReference type="SAM" id="MobiDB-lite"/>
    </source>
</evidence>
<dbReference type="Gene3D" id="3.30.60.10">
    <property type="entry name" value="Endochitinase-like"/>
    <property type="match status" value="1"/>
</dbReference>
<keyword evidence="10" id="KW-0472">Membrane</keyword>
<feature type="region of interest" description="Disordered" evidence="9">
    <location>
        <begin position="179"/>
        <end position="205"/>
    </location>
</feature>
<dbReference type="PANTHER" id="PTHR46471">
    <property type="entry name" value="CHITIN DEACETYLASE"/>
    <property type="match status" value="1"/>
</dbReference>
<keyword evidence="2 8" id="KW-0147">Chitin-binding</keyword>
<comment type="cofactor">
    <cofactor evidence="1">
        <name>Co(2+)</name>
        <dbReference type="ChEBI" id="CHEBI:48828"/>
    </cofactor>
</comment>
<organism evidence="13 14">
    <name type="scientific">Thielaviopsis punctulata</name>
    <dbReference type="NCBI Taxonomy" id="72032"/>
    <lineage>
        <taxon>Eukaryota</taxon>
        <taxon>Fungi</taxon>
        <taxon>Dikarya</taxon>
        <taxon>Ascomycota</taxon>
        <taxon>Pezizomycotina</taxon>
        <taxon>Sordariomycetes</taxon>
        <taxon>Hypocreomycetidae</taxon>
        <taxon>Microascales</taxon>
        <taxon>Ceratocystidaceae</taxon>
        <taxon>Thielaviopsis</taxon>
    </lineage>
</organism>
<evidence type="ECO:0000256" key="4">
    <source>
        <dbReference type="ARBA" id="ARBA00022729"/>
    </source>
</evidence>
<reference evidence="13 14" key="1">
    <citation type="submission" date="2015-03" db="EMBL/GenBank/DDBJ databases">
        <authorList>
            <person name="Radwan O."/>
            <person name="Al-Naeli F.A."/>
            <person name="Rendon G.A."/>
            <person name="Fields C."/>
        </authorList>
    </citation>
    <scope>NUCLEOTIDE SEQUENCE [LARGE SCALE GENOMIC DNA]</scope>
    <source>
        <strain evidence="13">CR-DP1</strain>
    </source>
</reference>
<evidence type="ECO:0000256" key="6">
    <source>
        <dbReference type="ARBA" id="ARBA00023277"/>
    </source>
</evidence>
<dbReference type="EMBL" id="LAEV01000814">
    <property type="protein sequence ID" value="KKA29479.1"/>
    <property type="molecule type" value="Genomic_DNA"/>
</dbReference>
<dbReference type="GO" id="GO:0008061">
    <property type="term" value="F:chitin binding"/>
    <property type="evidence" value="ECO:0007669"/>
    <property type="project" value="UniProtKB-UniRule"/>
</dbReference>
<keyword evidence="6" id="KW-0119">Carbohydrate metabolism</keyword>
<feature type="signal peptide" evidence="11">
    <location>
        <begin position="1"/>
        <end position="16"/>
    </location>
</feature>
<dbReference type="SUPFAM" id="SSF57016">
    <property type="entry name" value="Plant lectins/antimicrobial peptides"/>
    <property type="match status" value="1"/>
</dbReference>
<comment type="caution">
    <text evidence="8">Lacks conserved residue(s) required for the propagation of feature annotation.</text>
</comment>
<comment type="caution">
    <text evidence="13">The sequence shown here is derived from an EMBL/GenBank/DDBJ whole genome shotgun (WGS) entry which is preliminary data.</text>
</comment>
<keyword evidence="7" id="KW-0170">Cobalt</keyword>
<evidence type="ECO:0000256" key="10">
    <source>
        <dbReference type="SAM" id="Phobius"/>
    </source>
</evidence>
<name>A0A0F4ZFV6_9PEZI</name>
<feature type="compositionally biased region" description="Polar residues" evidence="9">
    <location>
        <begin position="185"/>
        <end position="205"/>
    </location>
</feature>
<keyword evidence="10" id="KW-0812">Transmembrane</keyword>
<evidence type="ECO:0000256" key="8">
    <source>
        <dbReference type="PROSITE-ProRule" id="PRU00261"/>
    </source>
</evidence>
<sequence length="232" mass="24423">MVSLLLTTLLFGSASARLTHVPPVLARDTLPVSSDGRCGLLSETTCAGSIYGSCCSPQNWCGFTDVYCLTGCQEDFGECGSEWVKTAIGSPSTPSASSTTVLPSSTAETTSSSDMESSKSTQISPPTITPSSSSSNNKSEQLNTILGGVFGTIGAICALISAWYAYRVYKKRASAKAAEDEDFDSFSQKPQVQTSTVTDNAGNTNNSHNVTFVQNILPSTLRWGVRGQGEKV</sequence>
<evidence type="ECO:0000256" key="1">
    <source>
        <dbReference type="ARBA" id="ARBA00001941"/>
    </source>
</evidence>
<evidence type="ECO:0000256" key="11">
    <source>
        <dbReference type="SAM" id="SignalP"/>
    </source>
</evidence>
<dbReference type="PROSITE" id="PS50941">
    <property type="entry name" value="CHIT_BIND_I_2"/>
    <property type="match status" value="1"/>
</dbReference>
<evidence type="ECO:0000256" key="3">
    <source>
        <dbReference type="ARBA" id="ARBA00022723"/>
    </source>
</evidence>
<accession>A0A0F4ZFV6</accession>
<keyword evidence="4 11" id="KW-0732">Signal</keyword>
<evidence type="ECO:0000256" key="2">
    <source>
        <dbReference type="ARBA" id="ARBA00022669"/>
    </source>
</evidence>
<feature type="chain" id="PRO_5002482612" description="Chitin-binding type-1 domain-containing protein" evidence="11">
    <location>
        <begin position="17"/>
        <end position="232"/>
    </location>
</feature>
<feature type="domain" description="Chitin-binding type-1" evidence="12">
    <location>
        <begin position="35"/>
        <end position="81"/>
    </location>
</feature>
<keyword evidence="3" id="KW-0479">Metal-binding</keyword>
<dbReference type="Proteomes" id="UP000033483">
    <property type="component" value="Unassembled WGS sequence"/>
</dbReference>